<protein>
    <recommendedName>
        <fullName evidence="4">MatE family transporter</fullName>
    </recommendedName>
</protein>
<evidence type="ECO:0000313" key="2">
    <source>
        <dbReference type="EMBL" id="MFC2973309.1"/>
    </source>
</evidence>
<reference evidence="3" key="1">
    <citation type="journal article" date="2019" name="Int. J. Syst. Evol. Microbiol.">
        <title>The Global Catalogue of Microorganisms (GCM) 10K type strain sequencing project: providing services to taxonomists for standard genome sequencing and annotation.</title>
        <authorList>
            <consortium name="The Broad Institute Genomics Platform"/>
            <consortium name="The Broad Institute Genome Sequencing Center for Infectious Disease"/>
            <person name="Wu L."/>
            <person name="Ma J."/>
        </authorList>
    </citation>
    <scope>NUCLEOTIDE SEQUENCE [LARGE SCALE GENOMIC DNA]</scope>
    <source>
        <strain evidence="3">KCTC 62195</strain>
    </source>
</reference>
<dbReference type="EMBL" id="JBHRSJ010000029">
    <property type="protein sequence ID" value="MFC2973309.1"/>
    <property type="molecule type" value="Genomic_DNA"/>
</dbReference>
<gene>
    <name evidence="2" type="ORF">ACFOJE_13955</name>
</gene>
<proteinExistence type="predicted"/>
<dbReference type="RefSeq" id="WP_377814993.1">
    <property type="nucleotide sequence ID" value="NZ_JBHRSJ010000029.1"/>
</dbReference>
<feature type="compositionally biased region" description="Basic and acidic residues" evidence="1">
    <location>
        <begin position="53"/>
        <end position="75"/>
    </location>
</feature>
<keyword evidence="3" id="KW-1185">Reference proteome</keyword>
<evidence type="ECO:0000313" key="3">
    <source>
        <dbReference type="Proteomes" id="UP001595457"/>
    </source>
</evidence>
<evidence type="ECO:0008006" key="4">
    <source>
        <dbReference type="Google" id="ProtNLM"/>
    </source>
</evidence>
<accession>A0ABV7AUT6</accession>
<evidence type="ECO:0000256" key="1">
    <source>
        <dbReference type="SAM" id="MobiDB-lite"/>
    </source>
</evidence>
<organism evidence="2 3">
    <name type="scientific">Azotobacter bryophylli</name>
    <dbReference type="NCBI Taxonomy" id="1986537"/>
    <lineage>
        <taxon>Bacteria</taxon>
        <taxon>Pseudomonadati</taxon>
        <taxon>Pseudomonadota</taxon>
        <taxon>Gammaproteobacteria</taxon>
        <taxon>Pseudomonadales</taxon>
        <taxon>Pseudomonadaceae</taxon>
        <taxon>Azotobacter</taxon>
    </lineage>
</organism>
<feature type="region of interest" description="Disordered" evidence="1">
    <location>
        <begin position="1"/>
        <end position="75"/>
    </location>
</feature>
<dbReference type="Proteomes" id="UP001595457">
    <property type="component" value="Unassembled WGS sequence"/>
</dbReference>
<sequence>MNSEREEKVTPYPGSPGPLSPGRTDLNPEHEPGIDELPSSDDHIPLDSGDESVVERDMTDVDPDHAERDDQPNPR</sequence>
<comment type="caution">
    <text evidence="2">The sequence shown here is derived from an EMBL/GenBank/DDBJ whole genome shotgun (WGS) entry which is preliminary data.</text>
</comment>
<name>A0ABV7AUT6_9GAMM</name>